<feature type="region of interest" description="Disordered" evidence="1">
    <location>
        <begin position="1"/>
        <end position="34"/>
    </location>
</feature>
<name>A0AAV0TNC4_9STRA</name>
<dbReference type="EMBL" id="CANTFM010000533">
    <property type="protein sequence ID" value="CAI5724418.1"/>
    <property type="molecule type" value="Genomic_DNA"/>
</dbReference>
<feature type="compositionally biased region" description="Basic and acidic residues" evidence="1">
    <location>
        <begin position="20"/>
        <end position="34"/>
    </location>
</feature>
<gene>
    <name evidence="2" type="ORF">PDE001_LOCUS3125</name>
</gene>
<dbReference type="AlphaFoldDB" id="A0AAV0TNC4"/>
<reference evidence="2" key="1">
    <citation type="submission" date="2022-12" db="EMBL/GenBank/DDBJ databases">
        <authorList>
            <person name="Webb A."/>
        </authorList>
    </citation>
    <scope>NUCLEOTIDE SEQUENCE</scope>
    <source>
        <strain evidence="2">Pd1</strain>
    </source>
</reference>
<organism evidence="2 3">
    <name type="scientific">Peronospora destructor</name>
    <dbReference type="NCBI Taxonomy" id="86335"/>
    <lineage>
        <taxon>Eukaryota</taxon>
        <taxon>Sar</taxon>
        <taxon>Stramenopiles</taxon>
        <taxon>Oomycota</taxon>
        <taxon>Peronosporomycetes</taxon>
        <taxon>Peronosporales</taxon>
        <taxon>Peronosporaceae</taxon>
        <taxon>Peronospora</taxon>
    </lineage>
</organism>
<comment type="caution">
    <text evidence="2">The sequence shown here is derived from an EMBL/GenBank/DDBJ whole genome shotgun (WGS) entry which is preliminary data.</text>
</comment>
<evidence type="ECO:0000313" key="2">
    <source>
        <dbReference type="EMBL" id="CAI5724418.1"/>
    </source>
</evidence>
<feature type="region of interest" description="Disordered" evidence="1">
    <location>
        <begin position="88"/>
        <end position="111"/>
    </location>
</feature>
<accession>A0AAV0TNC4</accession>
<evidence type="ECO:0000256" key="1">
    <source>
        <dbReference type="SAM" id="MobiDB-lite"/>
    </source>
</evidence>
<feature type="compositionally biased region" description="Polar residues" evidence="1">
    <location>
        <begin position="102"/>
        <end position="111"/>
    </location>
</feature>
<sequence length="111" mass="12518">MQSPQRVCNSDDGNITSAPTHDHSTLLREQEAERERLRTDFASEDLESELAQLRIPLEERDYELRQRNFSMIRATEALDMLHGKLQEAQETAAGARKDAQKESTSSTVAAS</sequence>
<protein>
    <submittedName>
        <fullName evidence="2">Uncharacterized protein</fullName>
    </submittedName>
</protein>
<keyword evidence="3" id="KW-1185">Reference proteome</keyword>
<feature type="compositionally biased region" description="Polar residues" evidence="1">
    <location>
        <begin position="1"/>
        <end position="19"/>
    </location>
</feature>
<proteinExistence type="predicted"/>
<evidence type="ECO:0000313" key="3">
    <source>
        <dbReference type="Proteomes" id="UP001162029"/>
    </source>
</evidence>
<dbReference type="Proteomes" id="UP001162029">
    <property type="component" value="Unassembled WGS sequence"/>
</dbReference>